<name>A0ABU6TN13_9FABA</name>
<proteinExistence type="predicted"/>
<comment type="caution">
    <text evidence="3">The sequence shown here is derived from an EMBL/GenBank/DDBJ whole genome shotgun (WGS) entry which is preliminary data.</text>
</comment>
<sequence length="301" mass="33229">MKGIKLAHYFITAIAFFVHNANHGITKPIKDFILLISTTRAGLERSTLSTKVLKTGPVIEPFEQEVKGAWAIYLQHRPNSSKSKFGSARLIPIPIFPSRPSIFIHSGQPATFPLTTDTLQAKAFNFDLSPACPFLFAHRCRCYLFFLFTVDCRYFAVTAASMLVVAAAAEIVVVAYSTLLSIASSRLISVAIAYAPSLYPDCVLNLRCSKEMEQQPRRMIMQVVLMEVARQRERRGRTANDASGSEHQRRSRKKNGGGSAKSGVALEQGLRLSHGEENRGIMGYGFLAVTRSAGVRSCLHC</sequence>
<keyword evidence="4" id="KW-1185">Reference proteome</keyword>
<evidence type="ECO:0000256" key="2">
    <source>
        <dbReference type="SAM" id="Phobius"/>
    </source>
</evidence>
<organism evidence="3 4">
    <name type="scientific">Stylosanthes scabra</name>
    <dbReference type="NCBI Taxonomy" id="79078"/>
    <lineage>
        <taxon>Eukaryota</taxon>
        <taxon>Viridiplantae</taxon>
        <taxon>Streptophyta</taxon>
        <taxon>Embryophyta</taxon>
        <taxon>Tracheophyta</taxon>
        <taxon>Spermatophyta</taxon>
        <taxon>Magnoliopsida</taxon>
        <taxon>eudicotyledons</taxon>
        <taxon>Gunneridae</taxon>
        <taxon>Pentapetalae</taxon>
        <taxon>rosids</taxon>
        <taxon>fabids</taxon>
        <taxon>Fabales</taxon>
        <taxon>Fabaceae</taxon>
        <taxon>Papilionoideae</taxon>
        <taxon>50 kb inversion clade</taxon>
        <taxon>dalbergioids sensu lato</taxon>
        <taxon>Dalbergieae</taxon>
        <taxon>Pterocarpus clade</taxon>
        <taxon>Stylosanthes</taxon>
    </lineage>
</organism>
<protein>
    <submittedName>
        <fullName evidence="3">Uncharacterized protein</fullName>
    </submittedName>
</protein>
<evidence type="ECO:0000256" key="1">
    <source>
        <dbReference type="SAM" id="MobiDB-lite"/>
    </source>
</evidence>
<dbReference type="Proteomes" id="UP001341840">
    <property type="component" value="Unassembled WGS sequence"/>
</dbReference>
<keyword evidence="2" id="KW-0812">Transmembrane</keyword>
<feature type="region of interest" description="Disordered" evidence="1">
    <location>
        <begin position="231"/>
        <end position="262"/>
    </location>
</feature>
<accession>A0ABU6TN13</accession>
<gene>
    <name evidence="3" type="ORF">PIB30_060649</name>
</gene>
<dbReference type="EMBL" id="JASCZI010091160">
    <property type="protein sequence ID" value="MED6149253.1"/>
    <property type="molecule type" value="Genomic_DNA"/>
</dbReference>
<keyword evidence="2" id="KW-0472">Membrane</keyword>
<evidence type="ECO:0000313" key="4">
    <source>
        <dbReference type="Proteomes" id="UP001341840"/>
    </source>
</evidence>
<keyword evidence="2" id="KW-1133">Transmembrane helix</keyword>
<evidence type="ECO:0000313" key="3">
    <source>
        <dbReference type="EMBL" id="MED6149253.1"/>
    </source>
</evidence>
<reference evidence="3 4" key="1">
    <citation type="journal article" date="2023" name="Plants (Basel)">
        <title>Bridging the Gap: Combining Genomics and Transcriptomics Approaches to Understand Stylosanthes scabra, an Orphan Legume from the Brazilian Caatinga.</title>
        <authorList>
            <person name="Ferreira-Neto J.R.C."/>
            <person name="da Silva M.D."/>
            <person name="Binneck E."/>
            <person name="de Melo N.F."/>
            <person name="da Silva R.H."/>
            <person name="de Melo A.L.T.M."/>
            <person name="Pandolfi V."/>
            <person name="Bustamante F.O."/>
            <person name="Brasileiro-Vidal A.C."/>
            <person name="Benko-Iseppon A.M."/>
        </authorList>
    </citation>
    <scope>NUCLEOTIDE SEQUENCE [LARGE SCALE GENOMIC DNA]</scope>
    <source>
        <tissue evidence="3">Leaves</tissue>
    </source>
</reference>
<feature type="transmembrane region" description="Helical" evidence="2">
    <location>
        <begin position="154"/>
        <end position="176"/>
    </location>
</feature>